<organism evidence="1 2">
    <name type="scientific">Burkholderia anthinoferrum</name>
    <dbReference type="NCBI Taxonomy" id="3090833"/>
    <lineage>
        <taxon>Bacteria</taxon>
        <taxon>Pseudomonadati</taxon>
        <taxon>Pseudomonadota</taxon>
        <taxon>Betaproteobacteria</taxon>
        <taxon>Burkholderiales</taxon>
        <taxon>Burkholderiaceae</taxon>
        <taxon>Burkholderia</taxon>
    </lineage>
</organism>
<name>A0ABU5WEJ9_9BURK</name>
<protein>
    <submittedName>
        <fullName evidence="1">Uncharacterized protein</fullName>
    </submittedName>
</protein>
<proteinExistence type="predicted"/>
<evidence type="ECO:0000313" key="2">
    <source>
        <dbReference type="Proteomes" id="UP001304467"/>
    </source>
</evidence>
<gene>
    <name evidence="1" type="ORF">SB593_00865</name>
</gene>
<dbReference type="EMBL" id="JAWRLE010000001">
    <property type="protein sequence ID" value="MEB2577509.1"/>
    <property type="molecule type" value="Genomic_DNA"/>
</dbReference>
<sequence>MMNLLEAMRIFGAIVGHGGPSGAGFPFPEIPCRGDGASIAAPTTL</sequence>
<dbReference type="Proteomes" id="UP001304467">
    <property type="component" value="Unassembled WGS sequence"/>
</dbReference>
<dbReference type="RefSeq" id="WP_179231822.1">
    <property type="nucleotide sequence ID" value="NZ_JAWRKY010000002.1"/>
</dbReference>
<evidence type="ECO:0000313" key="1">
    <source>
        <dbReference type="EMBL" id="MEB2577509.1"/>
    </source>
</evidence>
<comment type="caution">
    <text evidence="1">The sequence shown here is derived from an EMBL/GenBank/DDBJ whole genome shotgun (WGS) entry which is preliminary data.</text>
</comment>
<keyword evidence="2" id="KW-1185">Reference proteome</keyword>
<reference evidence="1 2" key="1">
    <citation type="journal article" date="2023" name="Front. Microbiol.">
        <title>Genomic analyses of Burkholderia respiratory isolates indicates two evolutionarily distinct B. anthina clades.</title>
        <authorList>
            <person name="Pham A."/>
            <person name="Volmer J.G."/>
            <person name="Chambers D.C."/>
            <person name="Smith D.J."/>
            <person name="Reid D.W."/>
            <person name="Burr L."/>
            <person name="Wells T.J."/>
        </authorList>
    </citation>
    <scope>NUCLEOTIDE SEQUENCE [LARGE SCALE GENOMIC DNA]</scope>
    <source>
        <strain evidence="1 2">BCCIQ07A</strain>
    </source>
</reference>
<accession>A0ABU5WEJ9</accession>